<feature type="region of interest" description="Disordered" evidence="1">
    <location>
        <begin position="22"/>
        <end position="55"/>
    </location>
</feature>
<keyword evidence="3" id="KW-1185">Reference proteome</keyword>
<evidence type="ECO:0000313" key="2">
    <source>
        <dbReference type="EMBL" id="MBD2705638.1"/>
    </source>
</evidence>
<proteinExistence type="predicted"/>
<name>A0A927GAS4_9BACT</name>
<dbReference type="AlphaFoldDB" id="A0A927GAS4"/>
<feature type="compositionally biased region" description="Basic and acidic residues" evidence="1">
    <location>
        <begin position="38"/>
        <end position="47"/>
    </location>
</feature>
<dbReference type="RefSeq" id="WP_190893269.1">
    <property type="nucleotide sequence ID" value="NZ_JACWZY010000063.1"/>
</dbReference>
<accession>A0A927GAS4</accession>
<dbReference type="EMBL" id="JACWZY010000063">
    <property type="protein sequence ID" value="MBD2705638.1"/>
    <property type="molecule type" value="Genomic_DNA"/>
</dbReference>
<comment type="caution">
    <text evidence="2">The sequence shown here is derived from an EMBL/GenBank/DDBJ whole genome shotgun (WGS) entry which is preliminary data.</text>
</comment>
<feature type="compositionally biased region" description="Low complexity" evidence="1">
    <location>
        <begin position="22"/>
        <end position="37"/>
    </location>
</feature>
<evidence type="ECO:0000313" key="3">
    <source>
        <dbReference type="Proteomes" id="UP000598820"/>
    </source>
</evidence>
<gene>
    <name evidence="2" type="ORF">IC229_33830</name>
</gene>
<organism evidence="2 3">
    <name type="scientific">Spirosoma profusum</name>
    <dbReference type="NCBI Taxonomy" id="2771354"/>
    <lineage>
        <taxon>Bacteria</taxon>
        <taxon>Pseudomonadati</taxon>
        <taxon>Bacteroidota</taxon>
        <taxon>Cytophagia</taxon>
        <taxon>Cytophagales</taxon>
        <taxon>Cytophagaceae</taxon>
        <taxon>Spirosoma</taxon>
    </lineage>
</organism>
<dbReference type="Proteomes" id="UP000598820">
    <property type="component" value="Unassembled WGS sequence"/>
</dbReference>
<protein>
    <submittedName>
        <fullName evidence="2">Uncharacterized protein</fullName>
    </submittedName>
</protein>
<sequence length="224" mass="24826">MEQNLIILGFCLVLSACGNDTSSSEFTTSESSSTTTEAKSEESDKSRNVLHQMPDSDQIEDGYEAILKKADVDDPELLEVYVNFSKSIVGADSDDAHMSLQMVSPKDKNKIVSYRYMFGNEAVEGPEEVTISAGIGASEKFIDTYDGFKQVLFRKSDIMDFDKADDVYKEAVTKSGYDAKDCYVHQLMFKYMGNGELRGDVSVQSTRSTTAHKSFSVDKQGKVQ</sequence>
<evidence type="ECO:0000256" key="1">
    <source>
        <dbReference type="SAM" id="MobiDB-lite"/>
    </source>
</evidence>
<reference evidence="2" key="1">
    <citation type="submission" date="2020-09" db="EMBL/GenBank/DDBJ databases">
        <authorList>
            <person name="Kim M.K."/>
        </authorList>
    </citation>
    <scope>NUCLEOTIDE SEQUENCE</scope>
    <source>
        <strain evidence="2">BT702</strain>
    </source>
</reference>